<name>A0ABP1RQK9_9HEXA</name>
<protein>
    <submittedName>
        <fullName evidence="1">Uncharacterized protein</fullName>
    </submittedName>
</protein>
<sequence>MVIAPANTGVRILIIVVIKFTAPKIEEAPARCRLKIDKSTEAPAWAIPAAKGGYTVHPVPAPLSTKPPANNKVNDGGSNQKLILFIRGKAISGAPIIKGTNQLPKPPIIMDGLMLVGEKSLTQTKLRSTGHEQSLPHCTTPVFKLLSVASIYQ</sequence>
<keyword evidence="2" id="KW-1185">Reference proteome</keyword>
<proteinExistence type="predicted"/>
<evidence type="ECO:0000313" key="2">
    <source>
        <dbReference type="Proteomes" id="UP001642540"/>
    </source>
</evidence>
<reference evidence="1 2" key="1">
    <citation type="submission" date="2024-08" db="EMBL/GenBank/DDBJ databases">
        <authorList>
            <person name="Cucini C."/>
            <person name="Frati F."/>
        </authorList>
    </citation>
    <scope>NUCLEOTIDE SEQUENCE [LARGE SCALE GENOMIC DNA]</scope>
</reference>
<dbReference type="Proteomes" id="UP001642540">
    <property type="component" value="Unassembled WGS sequence"/>
</dbReference>
<dbReference type="EMBL" id="CAXLJM020000096">
    <property type="protein sequence ID" value="CAL8133031.1"/>
    <property type="molecule type" value="Genomic_DNA"/>
</dbReference>
<comment type="caution">
    <text evidence="1">The sequence shown here is derived from an EMBL/GenBank/DDBJ whole genome shotgun (WGS) entry which is preliminary data.</text>
</comment>
<evidence type="ECO:0000313" key="1">
    <source>
        <dbReference type="EMBL" id="CAL8133031.1"/>
    </source>
</evidence>
<gene>
    <name evidence="1" type="ORF">ODALV1_LOCUS24874</name>
</gene>
<organism evidence="1 2">
    <name type="scientific">Orchesella dallaii</name>
    <dbReference type="NCBI Taxonomy" id="48710"/>
    <lineage>
        <taxon>Eukaryota</taxon>
        <taxon>Metazoa</taxon>
        <taxon>Ecdysozoa</taxon>
        <taxon>Arthropoda</taxon>
        <taxon>Hexapoda</taxon>
        <taxon>Collembola</taxon>
        <taxon>Entomobryomorpha</taxon>
        <taxon>Entomobryoidea</taxon>
        <taxon>Orchesellidae</taxon>
        <taxon>Orchesellinae</taxon>
        <taxon>Orchesella</taxon>
    </lineage>
</organism>
<accession>A0ABP1RQK9</accession>